<proteinExistence type="inferred from homology"/>
<comment type="similarity">
    <text evidence="1 4">Belongs to the tRNA-intron endonuclease family.</text>
</comment>
<dbReference type="FunCoup" id="A5DUF4">
    <property type="interactions" value="128"/>
</dbReference>
<gene>
    <name evidence="8" type="ORF">LELG_00990</name>
</gene>
<dbReference type="GO" id="GO:0000213">
    <property type="term" value="F:tRNA-intron lyase activity"/>
    <property type="evidence" value="ECO:0007669"/>
    <property type="project" value="UniProtKB-UniRule"/>
</dbReference>
<evidence type="ECO:0000256" key="3">
    <source>
        <dbReference type="ARBA" id="ARBA00023239"/>
    </source>
</evidence>
<dbReference type="SUPFAM" id="SSF53032">
    <property type="entry name" value="tRNA-intron endonuclease catalytic domain-like"/>
    <property type="match status" value="1"/>
</dbReference>
<feature type="active site" evidence="5">
    <location>
        <position position="210"/>
    </location>
</feature>
<comment type="function">
    <text evidence="4">Constitutes one of the two catalytic subunit of the tRNA-splicing endonuclease complex, a complex responsible for identification and cleavage of the splice sites in pre-tRNA. It cleaves pre-tRNA at the 5'- and 3'-splice sites to release the intron. The products are an intron and two tRNA half-molecules bearing 2',3'-cyclic phosphate and 5'-OH termini. There are no conserved sequences at the splice sites, but the intron is invariably located at the same site in the gene, placing the splice sites an invariant distance from the constant structural features of the tRNA body.</text>
</comment>
<dbReference type="InterPro" id="IPR006677">
    <property type="entry name" value="tRNA_intron_Endonuc_cat-like"/>
</dbReference>
<dbReference type="Pfam" id="PF26577">
    <property type="entry name" value="TSEN34_N"/>
    <property type="match status" value="1"/>
</dbReference>
<evidence type="ECO:0000313" key="8">
    <source>
        <dbReference type="EMBL" id="EDK42812.1"/>
    </source>
</evidence>
<evidence type="ECO:0000259" key="7">
    <source>
        <dbReference type="Pfam" id="PF26577"/>
    </source>
</evidence>
<evidence type="ECO:0000256" key="5">
    <source>
        <dbReference type="PIRSR" id="PIRSR017250-50"/>
    </source>
</evidence>
<feature type="active site" evidence="5">
    <location>
        <position position="202"/>
    </location>
</feature>
<keyword evidence="9" id="KW-1185">Reference proteome</keyword>
<dbReference type="HOGENOM" id="CLU_049366_1_0_1"/>
<dbReference type="KEGG" id="lel:PVL30_000953"/>
<dbReference type="GeneID" id="5234910"/>
<protein>
    <recommendedName>
        <fullName evidence="4">tRNA-splicing endonuclease subunit Sen34</fullName>
        <ecNumber evidence="4">4.6.1.16</ecNumber>
    </recommendedName>
</protein>
<name>A5DUF4_LODEL</name>
<sequence>MIDTSTINIVDETRSTNNVTLGMNPSPKLIQKIALPVINPCNDPQILLFNLDDIKLLRNTHHVLGMLIGTLPQFPQQNLFLAIPLKLNIYETLWLIKLGQAMLIDQMAYRLAKVRDFNNVSLNANVEGSLITTANTDHTTYDYELAQQHEIDVKQYLTSYLASNTYMSTDTLLRNFHYYAFLQSQGYFINPGLKFGGDLVLYPGDPLRFHSYSIVKFDFVDMYEIILGGRLATSVKKNLVLMGLRRNMNKIGETKKDTIGVPNEKEENTSMVDVDDKFIENLFEDEVPLCFSIEWAGFG</sequence>
<dbReference type="Proteomes" id="UP000001996">
    <property type="component" value="Unassembled WGS sequence"/>
</dbReference>
<dbReference type="PIRSF" id="PIRSF017250">
    <property type="entry name" value="tRNA_splic_SEN34"/>
    <property type="match status" value="1"/>
</dbReference>
<keyword evidence="2 4" id="KW-0819">tRNA processing</keyword>
<feature type="domain" description="tRNA intron endonuclease catalytic" evidence="6">
    <location>
        <begin position="173"/>
        <end position="246"/>
    </location>
</feature>
<dbReference type="InterPro" id="IPR016690">
    <property type="entry name" value="TSEN34"/>
</dbReference>
<dbReference type="OMA" id="RTFSLEW"/>
<evidence type="ECO:0000259" key="6">
    <source>
        <dbReference type="Pfam" id="PF01974"/>
    </source>
</evidence>
<dbReference type="AlphaFoldDB" id="A5DUF4"/>
<dbReference type="Gene3D" id="3.40.1350.10">
    <property type="match status" value="1"/>
</dbReference>
<evidence type="ECO:0000256" key="1">
    <source>
        <dbReference type="ARBA" id="ARBA00008078"/>
    </source>
</evidence>
<dbReference type="CDD" id="cd22363">
    <property type="entry name" value="tRNA-intron_lyase_C"/>
    <property type="match status" value="1"/>
</dbReference>
<dbReference type="InterPro" id="IPR059049">
    <property type="entry name" value="TSEN34_N"/>
</dbReference>
<keyword evidence="3 4" id="KW-0456">Lyase</keyword>
<dbReference type="eggNOG" id="KOG4133">
    <property type="taxonomic scope" value="Eukaryota"/>
</dbReference>
<dbReference type="VEuPathDB" id="FungiDB:LELG_00990"/>
<dbReference type="PANTHER" id="PTHR13070">
    <property type="entry name" value="TRNA-SPLICING ENDONUCLEASE SUBUNIT SEN34-RELATED"/>
    <property type="match status" value="1"/>
</dbReference>
<dbReference type="GO" id="GO:0000214">
    <property type="term" value="C:tRNA-intron endonuclease complex"/>
    <property type="evidence" value="ECO:0007669"/>
    <property type="project" value="UniProtKB-UniRule"/>
</dbReference>
<accession>A5DUF4</accession>
<dbReference type="STRING" id="379508.A5DUF4"/>
<dbReference type="PANTHER" id="PTHR13070:SF0">
    <property type="entry name" value="TRNA-SPLICING ENDONUCLEASE SUBUNIT SEN34"/>
    <property type="match status" value="1"/>
</dbReference>
<dbReference type="InterPro" id="IPR011856">
    <property type="entry name" value="tRNA_endonuc-like_dom_sf"/>
</dbReference>
<reference evidence="8 9" key="1">
    <citation type="journal article" date="2009" name="Nature">
        <title>Evolution of pathogenicity and sexual reproduction in eight Candida genomes.</title>
        <authorList>
            <person name="Butler G."/>
            <person name="Rasmussen M.D."/>
            <person name="Lin M.F."/>
            <person name="Santos M.A."/>
            <person name="Sakthikumar S."/>
            <person name="Munro C.A."/>
            <person name="Rheinbay E."/>
            <person name="Grabherr M."/>
            <person name="Forche A."/>
            <person name="Reedy J.L."/>
            <person name="Agrafioti I."/>
            <person name="Arnaud M.B."/>
            <person name="Bates S."/>
            <person name="Brown A.J."/>
            <person name="Brunke S."/>
            <person name="Costanzo M.C."/>
            <person name="Fitzpatrick D.A."/>
            <person name="de Groot P.W."/>
            <person name="Harris D."/>
            <person name="Hoyer L.L."/>
            <person name="Hube B."/>
            <person name="Klis F.M."/>
            <person name="Kodira C."/>
            <person name="Lennard N."/>
            <person name="Logue M.E."/>
            <person name="Martin R."/>
            <person name="Neiman A.M."/>
            <person name="Nikolaou E."/>
            <person name="Quail M.A."/>
            <person name="Quinn J."/>
            <person name="Santos M.C."/>
            <person name="Schmitzberger F.F."/>
            <person name="Sherlock G."/>
            <person name="Shah P."/>
            <person name="Silverstein K.A."/>
            <person name="Skrzypek M.S."/>
            <person name="Soll D."/>
            <person name="Staggs R."/>
            <person name="Stansfield I."/>
            <person name="Stumpf M.P."/>
            <person name="Sudbery P.E."/>
            <person name="Srikantha T."/>
            <person name="Zeng Q."/>
            <person name="Berman J."/>
            <person name="Berriman M."/>
            <person name="Heitman J."/>
            <person name="Gow N.A."/>
            <person name="Lorenz M.C."/>
            <person name="Birren B.W."/>
            <person name="Kellis M."/>
            <person name="Cuomo C.A."/>
        </authorList>
    </citation>
    <scope>NUCLEOTIDE SEQUENCE [LARGE SCALE GENOMIC DNA]</scope>
    <source>
        <strain evidence="9">ATCC 11503 / BCRC 21390 / CBS 2605 / JCM 1781 / NBRC 1676 / NRRL YB-4239</strain>
    </source>
</reference>
<evidence type="ECO:0000256" key="4">
    <source>
        <dbReference type="PIRNR" id="PIRNR017250"/>
    </source>
</evidence>
<dbReference type="EMBL" id="CH981524">
    <property type="protein sequence ID" value="EDK42812.1"/>
    <property type="molecule type" value="Genomic_DNA"/>
</dbReference>
<dbReference type="OrthoDB" id="48041at2759"/>
<dbReference type="InParanoid" id="A5DUF4"/>
<dbReference type="Pfam" id="PF01974">
    <property type="entry name" value="tRNA_int_endo"/>
    <property type="match status" value="1"/>
</dbReference>
<dbReference type="EC" id="4.6.1.16" evidence="4"/>
<dbReference type="GO" id="GO:0000379">
    <property type="term" value="P:tRNA-type intron splice site recognition and cleavage"/>
    <property type="evidence" value="ECO:0007669"/>
    <property type="project" value="UniProtKB-UniRule"/>
</dbReference>
<dbReference type="InterPro" id="IPR036167">
    <property type="entry name" value="tRNA_intron_Endo_cat-like_sf"/>
</dbReference>
<organism evidence="8 9">
    <name type="scientific">Lodderomyces elongisporus (strain ATCC 11503 / CBS 2605 / JCM 1781 / NBRC 1676 / NRRL YB-4239)</name>
    <name type="common">Yeast</name>
    <name type="synonym">Saccharomyces elongisporus</name>
    <dbReference type="NCBI Taxonomy" id="379508"/>
    <lineage>
        <taxon>Eukaryota</taxon>
        <taxon>Fungi</taxon>
        <taxon>Dikarya</taxon>
        <taxon>Ascomycota</taxon>
        <taxon>Saccharomycotina</taxon>
        <taxon>Pichiomycetes</taxon>
        <taxon>Debaryomycetaceae</taxon>
        <taxon>Candida/Lodderomyces clade</taxon>
        <taxon>Lodderomyces</taxon>
    </lineage>
</organism>
<feature type="active site" evidence="5">
    <location>
        <position position="237"/>
    </location>
</feature>
<feature type="domain" description="TSEN34 N-terminal" evidence="7">
    <location>
        <begin position="43"/>
        <end position="105"/>
    </location>
</feature>
<evidence type="ECO:0000313" key="9">
    <source>
        <dbReference type="Proteomes" id="UP000001996"/>
    </source>
</evidence>
<evidence type="ECO:0000256" key="2">
    <source>
        <dbReference type="ARBA" id="ARBA00022694"/>
    </source>
</evidence>
<dbReference type="GO" id="GO:0003676">
    <property type="term" value="F:nucleic acid binding"/>
    <property type="evidence" value="ECO:0007669"/>
    <property type="project" value="InterPro"/>
</dbReference>